<comment type="caution">
    <text evidence="1">The sequence shown here is derived from an EMBL/GenBank/DDBJ whole genome shotgun (WGS) entry which is preliminary data.</text>
</comment>
<dbReference type="EMBL" id="CAXAMN010011336">
    <property type="protein sequence ID" value="CAK9034985.1"/>
    <property type="molecule type" value="Genomic_DNA"/>
</dbReference>
<proteinExistence type="predicted"/>
<protein>
    <submittedName>
        <fullName evidence="1">Uncharacterized protein</fullName>
    </submittedName>
</protein>
<keyword evidence="2" id="KW-1185">Reference proteome</keyword>
<name>A0ABP0L9G3_9DINO</name>
<dbReference type="Proteomes" id="UP001642484">
    <property type="component" value="Unassembled WGS sequence"/>
</dbReference>
<gene>
    <name evidence="1" type="ORF">CCMP2556_LOCUS19720</name>
</gene>
<sequence length="205" mass="22725">MAAGEGERWALAVLLSSTQVTHVAETLTYVVGPQRAHVLLLEWAQTFEAELPSMDLFAEARSALKKDIIEAVGEACELKAMNLVQEGFIRLPSWSAADFKSMDVENNDELKDRLANWFLTGLTQKLAHCFDCCRFLTAVDCLQETEEHLSLTAAVAVSLHAGLTLKELVSDATCISEKTQLLRKTLPTVNCALLREERPYMAMIP</sequence>
<evidence type="ECO:0000313" key="1">
    <source>
        <dbReference type="EMBL" id="CAK9034985.1"/>
    </source>
</evidence>
<accession>A0ABP0L9G3</accession>
<evidence type="ECO:0000313" key="2">
    <source>
        <dbReference type="Proteomes" id="UP001642484"/>
    </source>
</evidence>
<organism evidence="1 2">
    <name type="scientific">Durusdinium trenchii</name>
    <dbReference type="NCBI Taxonomy" id="1381693"/>
    <lineage>
        <taxon>Eukaryota</taxon>
        <taxon>Sar</taxon>
        <taxon>Alveolata</taxon>
        <taxon>Dinophyceae</taxon>
        <taxon>Suessiales</taxon>
        <taxon>Symbiodiniaceae</taxon>
        <taxon>Durusdinium</taxon>
    </lineage>
</organism>
<reference evidence="1 2" key="1">
    <citation type="submission" date="2024-02" db="EMBL/GenBank/DDBJ databases">
        <authorList>
            <person name="Chen Y."/>
            <person name="Shah S."/>
            <person name="Dougan E. K."/>
            <person name="Thang M."/>
            <person name="Chan C."/>
        </authorList>
    </citation>
    <scope>NUCLEOTIDE SEQUENCE [LARGE SCALE GENOMIC DNA]</scope>
</reference>